<proteinExistence type="predicted"/>
<feature type="compositionally biased region" description="Basic and acidic residues" evidence="1">
    <location>
        <begin position="1"/>
        <end position="12"/>
    </location>
</feature>
<organism evidence="2 3">
    <name type="scientific">Tupaia chinensis</name>
    <name type="common">Chinese tree shrew</name>
    <name type="synonym">Tupaia belangeri chinensis</name>
    <dbReference type="NCBI Taxonomy" id="246437"/>
    <lineage>
        <taxon>Eukaryota</taxon>
        <taxon>Metazoa</taxon>
        <taxon>Chordata</taxon>
        <taxon>Craniata</taxon>
        <taxon>Vertebrata</taxon>
        <taxon>Euteleostomi</taxon>
        <taxon>Mammalia</taxon>
        <taxon>Eutheria</taxon>
        <taxon>Euarchontoglires</taxon>
        <taxon>Scandentia</taxon>
        <taxon>Tupaiidae</taxon>
        <taxon>Tupaia</taxon>
    </lineage>
</organism>
<name>L9KT22_TUPCH</name>
<gene>
    <name evidence="2" type="ORF">TREES_T100001565</name>
</gene>
<reference evidence="3" key="2">
    <citation type="journal article" date="2013" name="Nat. Commun.">
        <title>Genome of the Chinese tree shrew.</title>
        <authorList>
            <person name="Fan Y."/>
            <person name="Huang Z.Y."/>
            <person name="Cao C.C."/>
            <person name="Chen C.S."/>
            <person name="Chen Y.X."/>
            <person name="Fan D.D."/>
            <person name="He J."/>
            <person name="Hou H.L."/>
            <person name="Hu L."/>
            <person name="Hu X.T."/>
            <person name="Jiang X.T."/>
            <person name="Lai R."/>
            <person name="Lang Y.S."/>
            <person name="Liang B."/>
            <person name="Liao S.G."/>
            <person name="Mu D."/>
            <person name="Ma Y.Y."/>
            <person name="Niu Y.Y."/>
            <person name="Sun X.Q."/>
            <person name="Xia J.Q."/>
            <person name="Xiao J."/>
            <person name="Xiong Z.Q."/>
            <person name="Xu L."/>
            <person name="Yang L."/>
            <person name="Zhang Y."/>
            <person name="Zhao W."/>
            <person name="Zhao X.D."/>
            <person name="Zheng Y.T."/>
            <person name="Zhou J.M."/>
            <person name="Zhu Y.B."/>
            <person name="Zhang G.J."/>
            <person name="Wang J."/>
            <person name="Yao Y.G."/>
        </authorList>
    </citation>
    <scope>NUCLEOTIDE SEQUENCE [LARGE SCALE GENOMIC DNA]</scope>
</reference>
<feature type="region of interest" description="Disordered" evidence="1">
    <location>
        <begin position="1"/>
        <end position="45"/>
    </location>
</feature>
<keyword evidence="3" id="KW-1185">Reference proteome</keyword>
<evidence type="ECO:0000313" key="3">
    <source>
        <dbReference type="Proteomes" id="UP000011518"/>
    </source>
</evidence>
<accession>L9KT22</accession>
<evidence type="ECO:0000313" key="2">
    <source>
        <dbReference type="EMBL" id="ELW64347.1"/>
    </source>
</evidence>
<reference evidence="3" key="1">
    <citation type="submission" date="2012-07" db="EMBL/GenBank/DDBJ databases">
        <title>Genome of the Chinese tree shrew, a rising model animal genetically related to primates.</title>
        <authorList>
            <person name="Zhang G."/>
            <person name="Fan Y."/>
            <person name="Yao Y."/>
            <person name="Huang Z."/>
        </authorList>
    </citation>
    <scope>NUCLEOTIDE SEQUENCE [LARGE SCALE GENOMIC DNA]</scope>
</reference>
<dbReference type="Proteomes" id="UP000011518">
    <property type="component" value="Unassembled WGS sequence"/>
</dbReference>
<feature type="compositionally biased region" description="Acidic residues" evidence="1">
    <location>
        <begin position="13"/>
        <end position="36"/>
    </location>
</feature>
<dbReference type="InParanoid" id="L9KT22"/>
<dbReference type="AlphaFoldDB" id="L9KT22"/>
<evidence type="ECO:0000256" key="1">
    <source>
        <dbReference type="SAM" id="MobiDB-lite"/>
    </source>
</evidence>
<dbReference type="EMBL" id="KB320739">
    <property type="protein sequence ID" value="ELW64347.1"/>
    <property type="molecule type" value="Genomic_DNA"/>
</dbReference>
<sequence>MAKCTLDVKLHQEEEEEEKEEEEEEEEEEEKEEKEEEKEKKRKQPQVKFVPMISVEVKRTDVSGQSAKLSRLLTSTLNIYHSLFSSMLTIDKPPMNSYRLEHRDMTREKRNLEVEKTS</sequence>
<protein>
    <submittedName>
        <fullName evidence="2">Uncharacterized protein</fullName>
    </submittedName>
</protein>